<organism evidence="1 2">
    <name type="scientific">Nepenthes gracilis</name>
    <name type="common">Slender pitcher plant</name>
    <dbReference type="NCBI Taxonomy" id="150966"/>
    <lineage>
        <taxon>Eukaryota</taxon>
        <taxon>Viridiplantae</taxon>
        <taxon>Streptophyta</taxon>
        <taxon>Embryophyta</taxon>
        <taxon>Tracheophyta</taxon>
        <taxon>Spermatophyta</taxon>
        <taxon>Magnoliopsida</taxon>
        <taxon>eudicotyledons</taxon>
        <taxon>Gunneridae</taxon>
        <taxon>Pentapetalae</taxon>
        <taxon>Caryophyllales</taxon>
        <taxon>Nepenthaceae</taxon>
        <taxon>Nepenthes</taxon>
    </lineage>
</organism>
<dbReference type="EMBL" id="BSYO01000008">
    <property type="protein sequence ID" value="GMH09115.1"/>
    <property type="molecule type" value="Genomic_DNA"/>
</dbReference>
<name>A0AAD3SE84_NEPGR</name>
<dbReference type="Proteomes" id="UP001279734">
    <property type="component" value="Unassembled WGS sequence"/>
</dbReference>
<evidence type="ECO:0000313" key="2">
    <source>
        <dbReference type="Proteomes" id="UP001279734"/>
    </source>
</evidence>
<keyword evidence="2" id="KW-1185">Reference proteome</keyword>
<dbReference type="AlphaFoldDB" id="A0AAD3SE84"/>
<sequence>MCSQSSGGLIFFATAQTSTENYSWQKSAEDRQLCGSVPVHSIYVHCLSDGREHFCYGFCVCFWSRSVSLYYFMACGFEREFLILEICDQ</sequence>
<evidence type="ECO:0000313" key="1">
    <source>
        <dbReference type="EMBL" id="GMH09115.1"/>
    </source>
</evidence>
<reference evidence="1" key="1">
    <citation type="submission" date="2023-05" db="EMBL/GenBank/DDBJ databases">
        <title>Nepenthes gracilis genome sequencing.</title>
        <authorList>
            <person name="Fukushima K."/>
        </authorList>
    </citation>
    <scope>NUCLEOTIDE SEQUENCE</scope>
    <source>
        <strain evidence="1">SING2019-196</strain>
    </source>
</reference>
<protein>
    <submittedName>
        <fullName evidence="1">Uncharacterized protein</fullName>
    </submittedName>
</protein>
<accession>A0AAD3SE84</accession>
<gene>
    <name evidence="1" type="ORF">Nepgr_010955</name>
</gene>
<proteinExistence type="predicted"/>
<comment type="caution">
    <text evidence="1">The sequence shown here is derived from an EMBL/GenBank/DDBJ whole genome shotgun (WGS) entry which is preliminary data.</text>
</comment>